<dbReference type="AlphaFoldDB" id="A0A166FRL9"/>
<dbReference type="Proteomes" id="UP000076532">
    <property type="component" value="Unassembled WGS sequence"/>
</dbReference>
<protein>
    <submittedName>
        <fullName evidence="1">Uncharacterized protein</fullName>
    </submittedName>
</protein>
<organism evidence="1 2">
    <name type="scientific">Athelia psychrophila</name>
    <dbReference type="NCBI Taxonomy" id="1759441"/>
    <lineage>
        <taxon>Eukaryota</taxon>
        <taxon>Fungi</taxon>
        <taxon>Dikarya</taxon>
        <taxon>Basidiomycota</taxon>
        <taxon>Agaricomycotina</taxon>
        <taxon>Agaricomycetes</taxon>
        <taxon>Agaricomycetidae</taxon>
        <taxon>Atheliales</taxon>
        <taxon>Atheliaceae</taxon>
        <taxon>Athelia</taxon>
    </lineage>
</organism>
<accession>A0A166FRL9</accession>
<evidence type="ECO:0000313" key="2">
    <source>
        <dbReference type="Proteomes" id="UP000076532"/>
    </source>
</evidence>
<evidence type="ECO:0000313" key="1">
    <source>
        <dbReference type="EMBL" id="KZP17085.1"/>
    </source>
</evidence>
<reference evidence="1 2" key="1">
    <citation type="journal article" date="2016" name="Mol. Biol. Evol.">
        <title>Comparative Genomics of Early-Diverging Mushroom-Forming Fungi Provides Insights into the Origins of Lignocellulose Decay Capabilities.</title>
        <authorList>
            <person name="Nagy L.G."/>
            <person name="Riley R."/>
            <person name="Tritt A."/>
            <person name="Adam C."/>
            <person name="Daum C."/>
            <person name="Floudas D."/>
            <person name="Sun H."/>
            <person name="Yadav J.S."/>
            <person name="Pangilinan J."/>
            <person name="Larsson K.H."/>
            <person name="Matsuura K."/>
            <person name="Barry K."/>
            <person name="Labutti K."/>
            <person name="Kuo R."/>
            <person name="Ohm R.A."/>
            <person name="Bhattacharya S.S."/>
            <person name="Shirouzu T."/>
            <person name="Yoshinaga Y."/>
            <person name="Martin F.M."/>
            <person name="Grigoriev I.V."/>
            <person name="Hibbett D.S."/>
        </authorList>
    </citation>
    <scope>NUCLEOTIDE SEQUENCE [LARGE SCALE GENOMIC DNA]</scope>
    <source>
        <strain evidence="1 2">CBS 109695</strain>
    </source>
</reference>
<name>A0A166FRL9_9AGAM</name>
<keyword evidence="2" id="KW-1185">Reference proteome</keyword>
<dbReference type="EMBL" id="KV417586">
    <property type="protein sequence ID" value="KZP17085.1"/>
    <property type="molecule type" value="Genomic_DNA"/>
</dbReference>
<dbReference type="Gene3D" id="2.10.10.20">
    <property type="entry name" value="Carbohydrate-binding module superfamily 5/12"/>
    <property type="match status" value="1"/>
</dbReference>
<proteinExistence type="predicted"/>
<gene>
    <name evidence="1" type="ORF">FIBSPDRAFT_865239</name>
</gene>
<sequence>MPAVTEWSSTGTYEVGQTVNYVGTKSQIWTAKVAHTSNANSIPNAPNSQYWK</sequence>